<feature type="compositionally biased region" description="Polar residues" evidence="1">
    <location>
        <begin position="284"/>
        <end position="304"/>
    </location>
</feature>
<dbReference type="Proteomes" id="UP000094578">
    <property type="component" value="Unassembled WGS sequence"/>
</dbReference>
<proteinExistence type="predicted"/>
<protein>
    <recommendedName>
        <fullName evidence="2">DUF4097 domain-containing protein</fullName>
    </recommendedName>
</protein>
<dbReference type="PANTHER" id="PTHR34094">
    <property type="match status" value="1"/>
</dbReference>
<feature type="domain" description="DUF4097" evidence="2">
    <location>
        <begin position="51"/>
        <end position="303"/>
    </location>
</feature>
<evidence type="ECO:0000313" key="4">
    <source>
        <dbReference type="Proteomes" id="UP000094578"/>
    </source>
</evidence>
<dbReference type="PANTHER" id="PTHR34094:SF1">
    <property type="entry name" value="PROTEIN FAM185A"/>
    <property type="match status" value="1"/>
</dbReference>
<dbReference type="Pfam" id="PF13349">
    <property type="entry name" value="DUF4097"/>
    <property type="match status" value="1"/>
</dbReference>
<keyword evidence="4" id="KW-1185">Reference proteome</keyword>
<evidence type="ECO:0000256" key="1">
    <source>
        <dbReference type="SAM" id="MobiDB-lite"/>
    </source>
</evidence>
<dbReference type="AlphaFoldDB" id="A0A1E3L1T8"/>
<reference evidence="3 4" key="1">
    <citation type="submission" date="2016-08" db="EMBL/GenBank/DDBJ databases">
        <title>Genome sequencing of Paenibacillus sp. TI45-13ar, isolated from Korean traditional nuruk.</title>
        <authorList>
            <person name="Kim S.-J."/>
        </authorList>
    </citation>
    <scope>NUCLEOTIDE SEQUENCE [LARGE SCALE GENOMIC DNA]</scope>
    <source>
        <strain evidence="3 4">TI45-13ar</strain>
    </source>
</reference>
<dbReference type="InterPro" id="IPR025164">
    <property type="entry name" value="Toastrack_DUF4097"/>
</dbReference>
<evidence type="ECO:0000259" key="2">
    <source>
        <dbReference type="Pfam" id="PF13349"/>
    </source>
</evidence>
<evidence type="ECO:0000313" key="3">
    <source>
        <dbReference type="EMBL" id="ODP27762.1"/>
    </source>
</evidence>
<organism evidence="3 4">
    <name type="scientific">Paenibacillus nuruki</name>
    <dbReference type="NCBI Taxonomy" id="1886670"/>
    <lineage>
        <taxon>Bacteria</taxon>
        <taxon>Bacillati</taxon>
        <taxon>Bacillota</taxon>
        <taxon>Bacilli</taxon>
        <taxon>Bacillales</taxon>
        <taxon>Paenibacillaceae</taxon>
        <taxon>Paenibacillus</taxon>
    </lineage>
</organism>
<dbReference type="Gene3D" id="2.160.20.120">
    <property type="match status" value="1"/>
</dbReference>
<gene>
    <name evidence="3" type="ORF">PTI45_02785</name>
</gene>
<accession>A0A1E3L1T8</accession>
<dbReference type="RefSeq" id="WP_069328195.1">
    <property type="nucleotide sequence ID" value="NZ_OY725677.1"/>
</dbReference>
<feature type="region of interest" description="Disordered" evidence="1">
    <location>
        <begin position="273"/>
        <end position="304"/>
    </location>
</feature>
<name>A0A1E3L1T8_9BACL</name>
<dbReference type="STRING" id="1886670.PTI45_02785"/>
<dbReference type="EMBL" id="MDER01000046">
    <property type="protein sequence ID" value="ODP27762.1"/>
    <property type="molecule type" value="Genomic_DNA"/>
</dbReference>
<sequence>MKTVIKKRVVIGLICVVAGIIGLASNNLGLGGKPGSLVHKQIWELSGGQLKALSIYSAYDVQVDFVPSTDGKDTVQFEGKLDQGISKQLQQTTIQNDTLQLSLKETSNGFNLFHWDVTPAIQHITVALTDPAQLQQFNMDVSSAHTTLKNVTATNIQLQTSSGDVKAYDLKGKTQLATSSGDIRLEHWQGSTLDLASGSGDIYAQRLDGDVHTNASSGETEIQQLGGEGHIESQSGDILITLQKGARNLEASAQSGDIEIHTNHQFEGSYEAHTNSGDVEVPPNGTNSPYMIKANTSSGDIEIE</sequence>
<comment type="caution">
    <text evidence="3">The sequence shown here is derived from an EMBL/GenBank/DDBJ whole genome shotgun (WGS) entry which is preliminary data.</text>
</comment>